<dbReference type="RefSeq" id="XP_072838900.1">
    <property type="nucleotide sequence ID" value="XM_072982799.1"/>
</dbReference>
<proteinExistence type="predicted"/>
<protein>
    <recommendedName>
        <fullName evidence="3">ATP-binding cassette sub-family A member 13</fullName>
    </recommendedName>
</protein>
<organism evidence="1 2">
    <name type="scientific">Pogona vitticeps</name>
    <name type="common">central bearded dragon</name>
    <dbReference type="NCBI Taxonomy" id="103695"/>
    <lineage>
        <taxon>Eukaryota</taxon>
        <taxon>Metazoa</taxon>
        <taxon>Chordata</taxon>
        <taxon>Craniata</taxon>
        <taxon>Vertebrata</taxon>
        <taxon>Euteleostomi</taxon>
        <taxon>Lepidosauria</taxon>
        <taxon>Squamata</taxon>
        <taxon>Bifurcata</taxon>
        <taxon>Unidentata</taxon>
        <taxon>Episquamata</taxon>
        <taxon>Toxicofera</taxon>
        <taxon>Iguania</taxon>
        <taxon>Acrodonta</taxon>
        <taxon>Agamidae</taxon>
        <taxon>Amphibolurinae</taxon>
        <taxon>Pogona</taxon>
    </lineage>
</organism>
<evidence type="ECO:0000313" key="2">
    <source>
        <dbReference type="RefSeq" id="XP_072838900.1"/>
    </source>
</evidence>
<reference evidence="2" key="1">
    <citation type="submission" date="2025-08" db="UniProtKB">
        <authorList>
            <consortium name="RefSeq"/>
        </authorList>
    </citation>
    <scope>IDENTIFICATION</scope>
</reference>
<dbReference type="Proteomes" id="UP001652642">
    <property type="component" value="Chromosome 13"/>
</dbReference>
<gene>
    <name evidence="2" type="primary">LOC140702574</name>
</gene>
<dbReference type="GeneID" id="140702574"/>
<name>A0ABM5F0G7_9SAUR</name>
<evidence type="ECO:0008006" key="3">
    <source>
        <dbReference type="Google" id="ProtNLM"/>
    </source>
</evidence>
<keyword evidence="1" id="KW-1185">Reference proteome</keyword>
<accession>A0ABM5F0G7</accession>
<sequence>MLNISMEVRNLMLTKTMERLRVEFPAFTEDDYQLWFEKRLLLVLPSVTAAVLKQIPRDISCEAYMAVIAGLNSVYTEIPQERRRDVSKFIESFLTQNSQITGPACSGQMTSRKWLLQLFGRFSAEVPYAQLVSYYRQPFEAYTVLDLLTPSQIGDMLIHSHTFADMDLASRFASFIEESNADDIRMILKESARAAAQQRMAVLPNPEVAELILMKYLALTSPQMKAYTAAEWNTTIQEELRYLAFVINATTLAYFVPQNYESFAAIVAGLSEAHAHMAEPSRRAVVLWIIQNLNTLQGYLTEPILEWILNSWGSFFQDATLEEVKSTNSQFDPITALSVLSVGQLVEFIGSSDALVNVTTMGRVLSSLEAEPSETPLAKLEEFLTEFNLAIEQGYIPGFRNAEVKSEVLSTVFTNLARYFDKFSPSDYQSWFQSKLRFLLAGINEDLLQLIPLDLEFPSYTAIFGGFDQVYPDLPQETSRHVYHLMRTTLEHKVNASGTAFPGSYKDSQSFLQLLFFRFLPFATYADLVALNQDFNGYEVLSFLSPKQMGEMMVATKAFKDELRSVQILGELQKRPPAEMKDFMTEFNAAAKQNHLTALPDPRIRDLIFGAVFKTLKFDTFSAEQYSFWFGRQLQLLLPALAPKDLALIPLDVDCLSHQNLVKAMDKVYDQFTEEQRETIHKRIFSYLGSYRMEKGVTCSPDANSSQWLLSNYGRFGALANLTELLSVNAKFNGISAMEVLSASQLAELWWEPGALDEEAEIVEIMNHLDSLADLAEFLDKLNTIAGVDLQSSEYAGVILSIAFQRIAADFPRFKPSDFTYWFQHALQNVLHTVNETVVAEIPLRMSCGSYQQLLKGFNNIFGNIPEENAPGVFGFSKAFLTSKVKSGTACGKQSQALWDWLEINLGNFSRYAEYHDLLSWNRHVDGMAVLEHLSAPQLASFSLQSGAVNEEEKMCQILARLQSKPLEEIYQYLDQFGLEAQKLGITSLKEEVVRKKMLVKFLEAIEPEFSTLRPTSWAHLLSTRLGLFLPSAGGTEAQKILSHVSGCDNFQAVVSSLSQAYPAISATEQQSIYSTLFTFLEDQCKTTGSACVSRAMDSEAWLQDNLGAFAANAPYEDFTKLLRSFNGFDVRDNLTALQLAHLFFEPGVLASPDSAHALLTPLENRPLEDALVFVTEFSAIASQNGVSFLANKDVRDAMFETLFSKMQNLLPTAGLSQYKDWFQDKLALWLPSINASALAAIPKTISCDIFKTIMAGLDRSFPHMSQETRQDVYRFAKDYLTMKMSQGGSPCTESTPGSSGWLETNFGAFSSVALYKDLVGINPEFDAMDALEDLAPWQLADYSLGSNVLRSSEKAGKVLGTLSAHNVGEFLDAFNAAAQMLQLSQLPHPETRHFILGEIFCHLSGTLKSFSTKDYALWFGQRLPLFLSSLDAQHLGFLPVELACDSLAAIVETLNDHQVNNTFENPGDISSFIKHVLRFQAQNAGSACTQGISSDREWLRKFFGPFTAYSCYSDFTALKSNFRGADSLDLFSAKALAHFSTQSHTIYSRAAMERVFHIIQDKEDPGSFLSTYLDEFNALVLQNRGLLSNRKVRDAMLMFSAEIIFPQVAEISLEDTTTWFQKLDLLLPGINETMLGLLPLGMPCPYYQTIVKALDSVYSKLSARKRQDVYEFQKAYLMAQFADSGSACEDGATRIRDWLTKNLGEFCSVAKLSELQAFYPDLEEVSFSRLCS</sequence>
<evidence type="ECO:0000313" key="1">
    <source>
        <dbReference type="Proteomes" id="UP001652642"/>
    </source>
</evidence>